<dbReference type="GO" id="GO:0016020">
    <property type="term" value="C:membrane"/>
    <property type="evidence" value="ECO:0007669"/>
    <property type="project" value="UniProtKB-SubCell"/>
</dbReference>
<dbReference type="CDD" id="cd13128">
    <property type="entry name" value="MATE_Wzx_like"/>
    <property type="match status" value="1"/>
</dbReference>
<keyword evidence="7" id="KW-1185">Reference proteome</keyword>
<dbReference type="PANTHER" id="PTHR43424:SF1">
    <property type="entry name" value="LOCUS PUTATIVE PROTEIN 1-RELATED"/>
    <property type="match status" value="1"/>
</dbReference>
<feature type="transmembrane region" description="Helical" evidence="5">
    <location>
        <begin position="165"/>
        <end position="187"/>
    </location>
</feature>
<evidence type="ECO:0000256" key="1">
    <source>
        <dbReference type="ARBA" id="ARBA00004141"/>
    </source>
</evidence>
<name>A0A4Z0GRI7_9BACL</name>
<feature type="transmembrane region" description="Helical" evidence="5">
    <location>
        <begin position="83"/>
        <end position="106"/>
    </location>
</feature>
<reference evidence="6 7" key="1">
    <citation type="journal article" date="2015" name="Int. J. Syst. Evol. Microbiol.">
        <title>Sporolactobacillus shoreae sp. nov. and Sporolactobacillus spathodeae sp. nov., two spore-forming lactic acid bacteria isolated from tree barks in Thailand.</title>
        <authorList>
            <person name="Thamacharoensuk T."/>
            <person name="Kitahara M."/>
            <person name="Ohkuma M."/>
            <person name="Thongchul N."/>
            <person name="Tanasupawat S."/>
        </authorList>
    </citation>
    <scope>NUCLEOTIDE SEQUENCE [LARGE SCALE GENOMIC DNA]</scope>
    <source>
        <strain evidence="6 7">BK92</strain>
    </source>
</reference>
<evidence type="ECO:0000256" key="4">
    <source>
        <dbReference type="ARBA" id="ARBA00023136"/>
    </source>
</evidence>
<feature type="transmembrane region" description="Helical" evidence="5">
    <location>
        <begin position="320"/>
        <end position="341"/>
    </location>
</feature>
<feature type="transmembrane region" description="Helical" evidence="5">
    <location>
        <begin position="39"/>
        <end position="62"/>
    </location>
</feature>
<dbReference type="PANTHER" id="PTHR43424">
    <property type="entry name" value="LOCUS PUTATIVE PROTEIN 1-RELATED"/>
    <property type="match status" value="1"/>
</dbReference>
<dbReference type="Proteomes" id="UP000298347">
    <property type="component" value="Unassembled WGS sequence"/>
</dbReference>
<evidence type="ECO:0000256" key="3">
    <source>
        <dbReference type="ARBA" id="ARBA00022989"/>
    </source>
</evidence>
<evidence type="ECO:0000313" key="7">
    <source>
        <dbReference type="Proteomes" id="UP000298347"/>
    </source>
</evidence>
<dbReference type="InterPro" id="IPR052556">
    <property type="entry name" value="PolySynth_Transporter"/>
</dbReference>
<evidence type="ECO:0000313" key="6">
    <source>
        <dbReference type="EMBL" id="TGA99960.1"/>
    </source>
</evidence>
<feature type="transmembrane region" description="Helical" evidence="5">
    <location>
        <begin position="353"/>
        <end position="372"/>
    </location>
</feature>
<feature type="transmembrane region" description="Helical" evidence="5">
    <location>
        <begin position="446"/>
        <end position="468"/>
    </location>
</feature>
<gene>
    <name evidence="6" type="ORF">E4665_03150</name>
</gene>
<sequence length="486" mass="54541">MNVKKNYLYTLVYQLTVMLVPLITVPYVSRVLLSEGVGIFAYTSSVAQYFSLIGMLGIGVYGNKMIAMSRDDKKTMSENFIGIYLLQFILSSVSVFGYLILVFLFIHTDRQIALIQTVALLGTLADCYWFFSGLEQFGKIVLRNILIKVTGLIAIFIFVRHAGDLALYTWIICLTTFLGQSVMWLYIRRLIVFVPLSWRMVTKHFRPTLVYFLPEVAMQIYFVLDKTMIGILSAKSEVGIYDYADKIQKMALSIVTSLGTVMLPRMAHTFATGQFDRARAYLAKSLDFSTLLAIPIMFGLAGIAQEFVPWYMGNSFIKCVNVLVLISPTVFLMAWSGVFGTQYLVPLGKMKEYTLSLYTGAIINFTINLLLIRSLGSIGASIGTLAAELSVTLVQLYFVRAAVPFRKILPRMALYLCAGTTMYLLVRSVGMHLGVSVMTSFIQAGAGALCYFVIIIIFEYFMKGGIVLNEIKRKFMRMNEGLSDSR</sequence>
<keyword evidence="4 5" id="KW-0472">Membrane</keyword>
<evidence type="ECO:0000256" key="2">
    <source>
        <dbReference type="ARBA" id="ARBA00022692"/>
    </source>
</evidence>
<dbReference type="RefSeq" id="WP_135347355.1">
    <property type="nucleotide sequence ID" value="NZ_SRJD01000002.1"/>
</dbReference>
<feature type="transmembrane region" description="Helical" evidence="5">
    <location>
        <begin position="208"/>
        <end position="224"/>
    </location>
</feature>
<feature type="transmembrane region" description="Helical" evidence="5">
    <location>
        <begin position="112"/>
        <end position="131"/>
    </location>
</feature>
<feature type="transmembrane region" description="Helical" evidence="5">
    <location>
        <begin position="288"/>
        <end position="308"/>
    </location>
</feature>
<feature type="transmembrane region" description="Helical" evidence="5">
    <location>
        <begin position="140"/>
        <end position="159"/>
    </location>
</feature>
<organism evidence="6 7">
    <name type="scientific">Sporolactobacillus shoreae</name>
    <dbReference type="NCBI Taxonomy" id="1465501"/>
    <lineage>
        <taxon>Bacteria</taxon>
        <taxon>Bacillati</taxon>
        <taxon>Bacillota</taxon>
        <taxon>Bacilli</taxon>
        <taxon>Bacillales</taxon>
        <taxon>Sporolactobacillaceae</taxon>
        <taxon>Sporolactobacillus</taxon>
    </lineage>
</organism>
<accession>A0A4Z0GRI7</accession>
<feature type="transmembrane region" description="Helical" evidence="5">
    <location>
        <begin position="408"/>
        <end position="426"/>
    </location>
</feature>
<comment type="subcellular location">
    <subcellularLocation>
        <location evidence="1">Membrane</location>
        <topology evidence="1">Multi-pass membrane protein</topology>
    </subcellularLocation>
</comment>
<dbReference type="InterPro" id="IPR002797">
    <property type="entry name" value="Polysacc_synth"/>
</dbReference>
<comment type="caution">
    <text evidence="6">The sequence shown here is derived from an EMBL/GenBank/DDBJ whole genome shotgun (WGS) entry which is preliminary data.</text>
</comment>
<keyword evidence="3 5" id="KW-1133">Transmembrane helix</keyword>
<feature type="transmembrane region" description="Helical" evidence="5">
    <location>
        <begin position="250"/>
        <end position="267"/>
    </location>
</feature>
<feature type="transmembrane region" description="Helical" evidence="5">
    <location>
        <begin position="7"/>
        <end position="27"/>
    </location>
</feature>
<dbReference type="OrthoDB" id="9815702at2"/>
<evidence type="ECO:0000256" key="5">
    <source>
        <dbReference type="SAM" id="Phobius"/>
    </source>
</evidence>
<keyword evidence="2 5" id="KW-0812">Transmembrane</keyword>
<protein>
    <submittedName>
        <fullName evidence="6">Flippase</fullName>
    </submittedName>
</protein>
<dbReference type="AlphaFoldDB" id="A0A4Z0GRI7"/>
<dbReference type="EMBL" id="SRJD01000002">
    <property type="protein sequence ID" value="TGA99960.1"/>
    <property type="molecule type" value="Genomic_DNA"/>
</dbReference>
<proteinExistence type="predicted"/>
<dbReference type="Pfam" id="PF01943">
    <property type="entry name" value="Polysacc_synt"/>
    <property type="match status" value="1"/>
</dbReference>
<feature type="transmembrane region" description="Helical" evidence="5">
    <location>
        <begin position="378"/>
        <end position="399"/>
    </location>
</feature>